<feature type="domain" description="PAS" evidence="12">
    <location>
        <begin position="302"/>
        <end position="376"/>
    </location>
</feature>
<dbReference type="PROSITE" id="PS50113">
    <property type="entry name" value="PAC"/>
    <property type="match status" value="2"/>
</dbReference>
<evidence type="ECO:0000256" key="10">
    <source>
        <dbReference type="SAM" id="Phobius"/>
    </source>
</evidence>
<dbReference type="Gene3D" id="3.30.450.20">
    <property type="entry name" value="PAS domain"/>
    <property type="match status" value="2"/>
</dbReference>
<keyword evidence="4" id="KW-0597">Phosphoprotein</keyword>
<dbReference type="NCBIfam" id="TIGR00229">
    <property type="entry name" value="sensory_box"/>
    <property type="match status" value="2"/>
</dbReference>
<dbReference type="Pfam" id="PF03924">
    <property type="entry name" value="CHASE"/>
    <property type="match status" value="1"/>
</dbReference>
<organism evidence="15 16">
    <name type="scientific">Flavobacterium ponti</name>
    <dbReference type="NCBI Taxonomy" id="665133"/>
    <lineage>
        <taxon>Bacteria</taxon>
        <taxon>Pseudomonadati</taxon>
        <taxon>Bacteroidota</taxon>
        <taxon>Flavobacteriia</taxon>
        <taxon>Flavobacteriales</taxon>
        <taxon>Flavobacteriaceae</taxon>
        <taxon>Flavobacterium</taxon>
    </lineage>
</organism>
<evidence type="ECO:0000256" key="1">
    <source>
        <dbReference type="ARBA" id="ARBA00000085"/>
    </source>
</evidence>
<dbReference type="InterPro" id="IPR042240">
    <property type="entry name" value="CHASE_sf"/>
</dbReference>
<evidence type="ECO:0000256" key="2">
    <source>
        <dbReference type="ARBA" id="ARBA00004370"/>
    </source>
</evidence>
<dbReference type="SMART" id="SM01079">
    <property type="entry name" value="CHASE"/>
    <property type="match status" value="1"/>
</dbReference>
<dbReference type="InterPro" id="IPR001610">
    <property type="entry name" value="PAC"/>
</dbReference>
<evidence type="ECO:0000256" key="4">
    <source>
        <dbReference type="ARBA" id="ARBA00022553"/>
    </source>
</evidence>
<dbReference type="InterPro" id="IPR003594">
    <property type="entry name" value="HATPase_dom"/>
</dbReference>
<dbReference type="InterPro" id="IPR035965">
    <property type="entry name" value="PAS-like_dom_sf"/>
</dbReference>
<evidence type="ECO:0000313" key="15">
    <source>
        <dbReference type="EMBL" id="MFC4740199.1"/>
    </source>
</evidence>
<keyword evidence="8 10" id="KW-1133">Transmembrane helix</keyword>
<evidence type="ECO:0000256" key="3">
    <source>
        <dbReference type="ARBA" id="ARBA00012438"/>
    </source>
</evidence>
<feature type="transmembrane region" description="Helical" evidence="10">
    <location>
        <begin position="20"/>
        <end position="38"/>
    </location>
</feature>
<evidence type="ECO:0000256" key="7">
    <source>
        <dbReference type="ARBA" id="ARBA00022777"/>
    </source>
</evidence>
<proteinExistence type="predicted"/>
<evidence type="ECO:0000256" key="9">
    <source>
        <dbReference type="ARBA" id="ARBA00023136"/>
    </source>
</evidence>
<dbReference type="InterPro" id="IPR004358">
    <property type="entry name" value="Sig_transdc_His_kin-like_C"/>
</dbReference>
<feature type="domain" description="PAC" evidence="13">
    <location>
        <begin position="507"/>
        <end position="558"/>
    </location>
</feature>
<dbReference type="PANTHER" id="PTHR43304:SF1">
    <property type="entry name" value="PAC DOMAIN-CONTAINING PROTEIN"/>
    <property type="match status" value="1"/>
</dbReference>
<comment type="subcellular location">
    <subcellularLocation>
        <location evidence="2">Membrane</location>
    </subcellularLocation>
</comment>
<evidence type="ECO:0000256" key="5">
    <source>
        <dbReference type="ARBA" id="ARBA00022679"/>
    </source>
</evidence>
<protein>
    <recommendedName>
        <fullName evidence="3">histidine kinase</fullName>
        <ecNumber evidence="3">2.7.13.3</ecNumber>
    </recommendedName>
</protein>
<name>A0ABV9P7G7_9FLAO</name>
<feature type="domain" description="PAC" evidence="13">
    <location>
        <begin position="377"/>
        <end position="430"/>
    </location>
</feature>
<dbReference type="Pfam" id="PF13426">
    <property type="entry name" value="PAS_9"/>
    <property type="match status" value="1"/>
</dbReference>
<dbReference type="PRINTS" id="PR00344">
    <property type="entry name" value="BCTRLSENSOR"/>
</dbReference>
<dbReference type="SUPFAM" id="SSF55785">
    <property type="entry name" value="PYP-like sensor domain (PAS domain)"/>
    <property type="match status" value="2"/>
</dbReference>
<evidence type="ECO:0000256" key="6">
    <source>
        <dbReference type="ARBA" id="ARBA00022692"/>
    </source>
</evidence>
<feature type="domain" description="Histidine kinase" evidence="11">
    <location>
        <begin position="576"/>
        <end position="786"/>
    </location>
</feature>
<dbReference type="InterPro" id="IPR013655">
    <property type="entry name" value="PAS_fold_3"/>
</dbReference>
<dbReference type="CDD" id="cd00130">
    <property type="entry name" value="PAS"/>
    <property type="match status" value="2"/>
</dbReference>
<dbReference type="PROSITE" id="PS50112">
    <property type="entry name" value="PAS"/>
    <property type="match status" value="2"/>
</dbReference>
<dbReference type="Pfam" id="PF02518">
    <property type="entry name" value="HATPase_c"/>
    <property type="match status" value="1"/>
</dbReference>
<accession>A0ABV9P7G7</accession>
<dbReference type="SMART" id="SM00091">
    <property type="entry name" value="PAS"/>
    <property type="match status" value="2"/>
</dbReference>
<keyword evidence="9 10" id="KW-0472">Membrane</keyword>
<dbReference type="PANTHER" id="PTHR43304">
    <property type="entry name" value="PHYTOCHROME-LIKE PROTEIN CPH1"/>
    <property type="match status" value="1"/>
</dbReference>
<dbReference type="EC" id="2.7.13.3" evidence="3"/>
<keyword evidence="16" id="KW-1185">Reference proteome</keyword>
<evidence type="ECO:0000259" key="13">
    <source>
        <dbReference type="PROSITE" id="PS50113"/>
    </source>
</evidence>
<gene>
    <name evidence="15" type="ORF">ACFO3U_09370</name>
</gene>
<dbReference type="InterPro" id="IPR052162">
    <property type="entry name" value="Sensor_kinase/Photoreceptor"/>
</dbReference>
<dbReference type="InterPro" id="IPR005467">
    <property type="entry name" value="His_kinase_dom"/>
</dbReference>
<dbReference type="Proteomes" id="UP001595885">
    <property type="component" value="Unassembled WGS sequence"/>
</dbReference>
<sequence length="786" mass="90752">MNITKNFYRIINWFFDRPKFFGSIVFTTLSFLFIYIAFQNYKISKEDKKTEMTNTLNVISKNIEQLLKNSYTTTLTLALTINDEGIPQDFDLIAKQLLESNNSISAVELVPNGVIKYIYPLEENKAALNLDILNAELFKKEALKSIKTKKIYFAGPFELTQGGQGIVGRLPIFVKNKFWGFSAVVISLDKLLKTSGIQSIKKENFYFQLSKVNPNTGKEVFYLPESIKPKKNNYVKRYIPDGDWNLYIIDKDSNALLKLFLIKILIAILVAFTIGYFMFMLLEKPKELKYLIQSQAKKLIKTELKFKAIFDQAAIGIVNVDAETKKIIDVNERFCNLLGYTVDEMREMNFQEITHTDDIERSLKNVESIKKGITDEYTFEKRYLSKEGKIIWANLTITRFEKNDNSEATTLIALIQDITELKKNKGLIINSQQRIESLINTIDGIVWECDARTFEFSFISKKVENILGYTAEEWLSSKTFWQDHIYIEDREKTLNYCLDKTSYNLNHDFEYRMVAKDGRLVWLSDIVNVVSDNNKPVSLRGIMIDVTKKKEIEKNLNHSFDLLSQQNERLLNFSYIVSHNLRSHTSNISSLIELIETAEKEDEKKQLLDLLKSVSNSLNETMTNLNEVVNIQTNISLTIEKVNLYNYVSATLKLLSNQIELHDVLVDNQISNDEEINYNPAYLESILFNIISNAIRYCHKERKSIITLRCYREKEFKIIEIADNGIGIDLKKYENKIFGMYKTFSGLADSRGIGLFITKNQVDAMGGNIIVESEPNVGTTFKIFVL</sequence>
<feature type="domain" description="CHASE" evidence="14">
    <location>
        <begin position="111"/>
        <end position="200"/>
    </location>
</feature>
<dbReference type="RefSeq" id="WP_379741087.1">
    <property type="nucleotide sequence ID" value="NZ_JBHSGW010000025.1"/>
</dbReference>
<dbReference type="SUPFAM" id="SSF55874">
    <property type="entry name" value="ATPase domain of HSP90 chaperone/DNA topoisomerase II/histidine kinase"/>
    <property type="match status" value="1"/>
</dbReference>
<evidence type="ECO:0000259" key="11">
    <source>
        <dbReference type="PROSITE" id="PS50109"/>
    </source>
</evidence>
<dbReference type="Pfam" id="PF08447">
    <property type="entry name" value="PAS_3"/>
    <property type="match status" value="1"/>
</dbReference>
<evidence type="ECO:0000256" key="8">
    <source>
        <dbReference type="ARBA" id="ARBA00022989"/>
    </source>
</evidence>
<comment type="catalytic activity">
    <reaction evidence="1">
        <text>ATP + protein L-histidine = ADP + protein N-phospho-L-histidine.</text>
        <dbReference type="EC" id="2.7.13.3"/>
    </reaction>
</comment>
<dbReference type="EMBL" id="JBHSGW010000025">
    <property type="protein sequence ID" value="MFC4740199.1"/>
    <property type="molecule type" value="Genomic_DNA"/>
</dbReference>
<keyword evidence="7" id="KW-0418">Kinase</keyword>
<dbReference type="SMART" id="SM00387">
    <property type="entry name" value="HATPase_c"/>
    <property type="match status" value="1"/>
</dbReference>
<feature type="transmembrane region" description="Helical" evidence="10">
    <location>
        <begin position="260"/>
        <end position="282"/>
    </location>
</feature>
<dbReference type="InterPro" id="IPR000700">
    <property type="entry name" value="PAS-assoc_C"/>
</dbReference>
<feature type="domain" description="PAS" evidence="12">
    <location>
        <begin position="431"/>
        <end position="491"/>
    </location>
</feature>
<dbReference type="InterPro" id="IPR000014">
    <property type="entry name" value="PAS"/>
</dbReference>
<dbReference type="InterPro" id="IPR036890">
    <property type="entry name" value="HATPase_C_sf"/>
</dbReference>
<evidence type="ECO:0000259" key="14">
    <source>
        <dbReference type="PROSITE" id="PS50839"/>
    </source>
</evidence>
<dbReference type="PROSITE" id="PS50839">
    <property type="entry name" value="CHASE"/>
    <property type="match status" value="1"/>
</dbReference>
<comment type="caution">
    <text evidence="15">The sequence shown here is derived from an EMBL/GenBank/DDBJ whole genome shotgun (WGS) entry which is preliminary data.</text>
</comment>
<dbReference type="InterPro" id="IPR006189">
    <property type="entry name" value="CHASE_dom"/>
</dbReference>
<dbReference type="PROSITE" id="PS50109">
    <property type="entry name" value="HIS_KIN"/>
    <property type="match status" value="1"/>
</dbReference>
<evidence type="ECO:0000313" key="16">
    <source>
        <dbReference type="Proteomes" id="UP001595885"/>
    </source>
</evidence>
<dbReference type="SMART" id="SM00086">
    <property type="entry name" value="PAC"/>
    <property type="match status" value="2"/>
</dbReference>
<evidence type="ECO:0000259" key="12">
    <source>
        <dbReference type="PROSITE" id="PS50112"/>
    </source>
</evidence>
<dbReference type="Gene3D" id="3.30.450.350">
    <property type="entry name" value="CHASE domain"/>
    <property type="match status" value="1"/>
</dbReference>
<keyword evidence="5" id="KW-0808">Transferase</keyword>
<keyword evidence="6 10" id="KW-0812">Transmembrane</keyword>
<dbReference type="Gene3D" id="3.30.565.10">
    <property type="entry name" value="Histidine kinase-like ATPase, C-terminal domain"/>
    <property type="match status" value="1"/>
</dbReference>
<reference evidence="16" key="1">
    <citation type="journal article" date="2019" name="Int. J. Syst. Evol. Microbiol.">
        <title>The Global Catalogue of Microorganisms (GCM) 10K type strain sequencing project: providing services to taxonomists for standard genome sequencing and annotation.</title>
        <authorList>
            <consortium name="The Broad Institute Genomics Platform"/>
            <consortium name="The Broad Institute Genome Sequencing Center for Infectious Disease"/>
            <person name="Wu L."/>
            <person name="Ma J."/>
        </authorList>
    </citation>
    <scope>NUCLEOTIDE SEQUENCE [LARGE SCALE GENOMIC DNA]</scope>
    <source>
        <strain evidence="16">CCUG 50349</strain>
    </source>
</reference>